<evidence type="ECO:0000313" key="3">
    <source>
        <dbReference type="EMBL" id="EAI8858579.1"/>
    </source>
</evidence>
<dbReference type="Gene3D" id="3.40.50.300">
    <property type="entry name" value="P-loop containing nucleotide triphosphate hydrolases"/>
    <property type="match status" value="1"/>
</dbReference>
<dbReference type="OMA" id="ANNSYQA"/>
<dbReference type="InterPro" id="IPR027417">
    <property type="entry name" value="P-loop_NTPase"/>
</dbReference>
<evidence type="ECO:0000313" key="4">
    <source>
        <dbReference type="Proteomes" id="UP000535509"/>
    </source>
</evidence>
<dbReference type="GeneID" id="61064179"/>
<dbReference type="Pfam" id="PF00437">
    <property type="entry name" value="T2SSE"/>
    <property type="match status" value="1"/>
</dbReference>
<organism evidence="3 4">
    <name type="scientific">Campylobacter fetus</name>
    <dbReference type="NCBI Taxonomy" id="196"/>
    <lineage>
        <taxon>Bacteria</taxon>
        <taxon>Pseudomonadati</taxon>
        <taxon>Campylobacterota</taxon>
        <taxon>Epsilonproteobacteria</taxon>
        <taxon>Campylobacterales</taxon>
        <taxon>Campylobacteraceae</taxon>
        <taxon>Campylobacter</taxon>
    </lineage>
</organism>
<dbReference type="NCBIfam" id="TIGR01420">
    <property type="entry name" value="pilT_fam"/>
    <property type="match status" value="1"/>
</dbReference>
<evidence type="ECO:0000259" key="2">
    <source>
        <dbReference type="PROSITE" id="PS00662"/>
    </source>
</evidence>
<dbReference type="Proteomes" id="UP000535509">
    <property type="component" value="Unassembled WGS sequence"/>
</dbReference>
<dbReference type="InterPro" id="IPR001482">
    <property type="entry name" value="T2SS/T4SS_dom"/>
</dbReference>
<proteinExistence type="inferred from homology"/>
<dbReference type="RefSeq" id="WP_002848459.1">
    <property type="nucleotide sequence ID" value="NZ_AACCWR020000015.1"/>
</dbReference>
<dbReference type="PROSITE" id="PS00662">
    <property type="entry name" value="T2SP_E"/>
    <property type="match status" value="1"/>
</dbReference>
<protein>
    <submittedName>
        <fullName evidence="3">PilT/PilU family type 4a pilus ATPase</fullName>
    </submittedName>
</protein>
<dbReference type="AlphaFoldDB" id="A0A5L8LDF7"/>
<dbReference type="InterPro" id="IPR050921">
    <property type="entry name" value="T4SS_GSP_E_ATPase"/>
</dbReference>
<dbReference type="GO" id="GO:0016887">
    <property type="term" value="F:ATP hydrolysis activity"/>
    <property type="evidence" value="ECO:0007669"/>
    <property type="project" value="InterPro"/>
</dbReference>
<dbReference type="InterPro" id="IPR003593">
    <property type="entry name" value="AAA+_ATPase"/>
</dbReference>
<gene>
    <name evidence="3" type="ORF">CX802_01770</name>
</gene>
<dbReference type="PANTHER" id="PTHR30486">
    <property type="entry name" value="TWITCHING MOTILITY PROTEIN PILT"/>
    <property type="match status" value="1"/>
</dbReference>
<dbReference type="EMBL" id="AABTCC010000003">
    <property type="protein sequence ID" value="EAI8858579.1"/>
    <property type="molecule type" value="Genomic_DNA"/>
</dbReference>
<evidence type="ECO:0000256" key="1">
    <source>
        <dbReference type="ARBA" id="ARBA00006611"/>
    </source>
</evidence>
<comment type="caution">
    <text evidence="3">The sequence shown here is derived from an EMBL/GenBank/DDBJ whole genome shotgun (WGS) entry which is preliminary data.</text>
</comment>
<dbReference type="CDD" id="cd01131">
    <property type="entry name" value="PilT"/>
    <property type="match status" value="1"/>
</dbReference>
<dbReference type="InterPro" id="IPR006321">
    <property type="entry name" value="PilT/PilU"/>
</dbReference>
<sequence>MTYDVNIDQLDFKLRDELNTYLLELINSSGSDLHVKAEGIIRKRVKGEIVPISNRRVLSSKEAITLAKELLRGRFNELVEKKSVDFTYKFNDDYRFRVNTFFQMDGVSFVFRTIPTKLPTFDELGLPNAVEHMCKEIYRGIILVTGPTGSGKTTTLASMINYINKNRKSHIITIEDPIEFVYKDENCIINQRSIGQDTTNFADALRGALREDPDIILVGEMRDLETIEIAMHAAETGHLVLSTLHTVDAKDTIGRIISMFPGNEQNRIKLSLASVLKGIISQRLCKRADGSGRVAALEIMLATPRIKNLILENRASDMIYDAIAESSANSGMQTFDTHLLKLFIDGIITKEEALEISSRRNDLEIRIKAAELESSLGKATQNKDNRTIDDLIALKDIG</sequence>
<accession>A0A5L8LDF7</accession>
<dbReference type="GO" id="GO:0005524">
    <property type="term" value="F:ATP binding"/>
    <property type="evidence" value="ECO:0007669"/>
    <property type="project" value="InterPro"/>
</dbReference>
<comment type="similarity">
    <text evidence="1">Belongs to the GSP E family.</text>
</comment>
<feature type="domain" description="Bacterial type II secretion system protein E" evidence="2">
    <location>
        <begin position="209"/>
        <end position="223"/>
    </location>
</feature>
<dbReference type="Gene3D" id="3.30.450.90">
    <property type="match status" value="1"/>
</dbReference>
<dbReference type="SUPFAM" id="SSF52540">
    <property type="entry name" value="P-loop containing nucleoside triphosphate hydrolases"/>
    <property type="match status" value="1"/>
</dbReference>
<keyword evidence="4" id="KW-1185">Reference proteome</keyword>
<name>A0A5L8LDF7_CAMFE</name>
<dbReference type="SMART" id="SM00382">
    <property type="entry name" value="AAA"/>
    <property type="match status" value="1"/>
</dbReference>
<reference evidence="3 4" key="1">
    <citation type="submission" date="2018-06" db="EMBL/GenBank/DDBJ databases">
        <authorList>
            <consortium name="PulseNet: The National Subtyping Network for Foodborne Disease Surveillance"/>
            <person name="Tarr C.L."/>
            <person name="Trees E."/>
            <person name="Katz L.S."/>
            <person name="Carleton-Romer H.A."/>
            <person name="Stroika S."/>
            <person name="Kucerova Z."/>
            <person name="Roache K.F."/>
            <person name="Sabol A.L."/>
            <person name="Besser J."/>
            <person name="Gerner-Smidt P."/>
        </authorList>
    </citation>
    <scope>NUCLEOTIDE SEQUENCE [LARGE SCALE GENOMIC DNA]</scope>
    <source>
        <strain evidence="3 4">PNUSAC001503</strain>
    </source>
</reference>